<protein>
    <submittedName>
        <fullName evidence="2">Molybdate transporter of MFS superfamily protein</fullName>
    </submittedName>
</protein>
<feature type="transmembrane region" description="Helical" evidence="1">
    <location>
        <begin position="170"/>
        <end position="189"/>
    </location>
</feature>
<dbReference type="InterPro" id="IPR031563">
    <property type="entry name" value="MOT1/MOT2"/>
</dbReference>
<dbReference type="RefSeq" id="WP_073287208.1">
    <property type="nucleotide sequence ID" value="NZ_FRAS01000018.1"/>
</dbReference>
<dbReference type="Pfam" id="PF16983">
    <property type="entry name" value="MFS_MOT1"/>
    <property type="match status" value="2"/>
</dbReference>
<keyword evidence="3" id="KW-1185">Reference proteome</keyword>
<keyword evidence="1" id="KW-0812">Transmembrane</keyword>
<sequence length="387" mass="40870">MPLTATRPARPRIRFDRNELAGAFGDLGTDLPLLIGIIAASGMDSAGVLVMFGLMQVFSGLWYGMPMPVQPLKAFAALVIAQKIPGRIIFGGGLAIGVSMLLLSVTGLIDALARLVPKPVVRGIQFGLALQLATLALKEYVPADGLPGYALAAAGFLVTVVLLGNRRWPAALVVLALGVAYGLVFKLDLTSAQRAIGLHLPAWHVPTTADILTGAVLLALPQIPLSLGNSVLATRQVVQDYFPERSLTVRQISFTYALMNLVNPFLGGFPVCHGSGGMVGHYTFGGRTGGSVLIYGGLFLVLGLFFSQGFQQIVQIFPLPVLGVLLLFEALTLATLLRDVAEHRPDLLVALLVGLLCAGLPYGYLVGLLVGTAAHYAMRRGWVGLGK</sequence>
<dbReference type="AlphaFoldDB" id="A0A1M7CJ93"/>
<dbReference type="GO" id="GO:0015098">
    <property type="term" value="F:molybdate ion transmembrane transporter activity"/>
    <property type="evidence" value="ECO:0007669"/>
    <property type="project" value="InterPro"/>
</dbReference>
<accession>A0A1M7CJ93</accession>
<keyword evidence="1" id="KW-1133">Transmembrane helix</keyword>
<reference evidence="3" key="1">
    <citation type="submission" date="2016-11" db="EMBL/GenBank/DDBJ databases">
        <authorList>
            <person name="Varghese N."/>
            <person name="Submissions S."/>
        </authorList>
    </citation>
    <scope>NUCLEOTIDE SEQUENCE [LARGE SCALE GENOMIC DNA]</scope>
    <source>
        <strain evidence="3">DSM 18569</strain>
    </source>
</reference>
<proteinExistence type="predicted"/>
<evidence type="ECO:0000313" key="3">
    <source>
        <dbReference type="Proteomes" id="UP000183947"/>
    </source>
</evidence>
<dbReference type="OrthoDB" id="7361398at2"/>
<evidence type="ECO:0000256" key="1">
    <source>
        <dbReference type="SAM" id="Phobius"/>
    </source>
</evidence>
<dbReference type="PANTHER" id="PTHR31970:SF9">
    <property type="entry name" value="MOLYBDATE TRANSPORTER 2"/>
    <property type="match status" value="1"/>
</dbReference>
<feature type="transmembrane region" description="Helical" evidence="1">
    <location>
        <begin position="349"/>
        <end position="377"/>
    </location>
</feature>
<feature type="transmembrane region" description="Helical" evidence="1">
    <location>
        <begin position="86"/>
        <end position="108"/>
    </location>
</feature>
<evidence type="ECO:0000313" key="2">
    <source>
        <dbReference type="EMBL" id="SHL67342.1"/>
    </source>
</evidence>
<dbReference type="EMBL" id="FRAS01000018">
    <property type="protein sequence ID" value="SHL67342.1"/>
    <property type="molecule type" value="Genomic_DNA"/>
</dbReference>
<name>A0A1M7CJ93_9BACT</name>
<feature type="transmembrane region" description="Helical" evidence="1">
    <location>
        <begin position="292"/>
        <end position="310"/>
    </location>
</feature>
<feature type="transmembrane region" description="Helical" evidence="1">
    <location>
        <begin position="316"/>
        <end position="337"/>
    </location>
</feature>
<feature type="transmembrane region" description="Helical" evidence="1">
    <location>
        <begin position="146"/>
        <end position="164"/>
    </location>
</feature>
<gene>
    <name evidence="2" type="ORF">SAMN02746009_03182</name>
</gene>
<feature type="transmembrane region" description="Helical" evidence="1">
    <location>
        <begin position="20"/>
        <end position="40"/>
    </location>
</feature>
<dbReference type="Proteomes" id="UP000183947">
    <property type="component" value="Unassembled WGS sequence"/>
</dbReference>
<organism evidence="2 3">
    <name type="scientific">Hymenobacter psychrotolerans DSM 18569</name>
    <dbReference type="NCBI Taxonomy" id="1121959"/>
    <lineage>
        <taxon>Bacteria</taxon>
        <taxon>Pseudomonadati</taxon>
        <taxon>Bacteroidota</taxon>
        <taxon>Cytophagia</taxon>
        <taxon>Cytophagales</taxon>
        <taxon>Hymenobacteraceae</taxon>
        <taxon>Hymenobacter</taxon>
    </lineage>
</organism>
<dbReference type="STRING" id="1121959.SAMN02746009_03182"/>
<keyword evidence="1" id="KW-0472">Membrane</keyword>
<dbReference type="PANTHER" id="PTHR31970">
    <property type="match status" value="1"/>
</dbReference>